<dbReference type="InterPro" id="IPR027056">
    <property type="entry name" value="Gluconate_2DH_su3"/>
</dbReference>
<dbReference type="GO" id="GO:0047372">
    <property type="term" value="F:monoacylglycerol lipase activity"/>
    <property type="evidence" value="ECO:0007669"/>
    <property type="project" value="TreeGrafter"/>
</dbReference>
<dbReference type="GO" id="GO:0046464">
    <property type="term" value="P:acylglycerol catabolic process"/>
    <property type="evidence" value="ECO:0007669"/>
    <property type="project" value="TreeGrafter"/>
</dbReference>
<dbReference type="AlphaFoldDB" id="A0A3Q9V152"/>
<dbReference type="Gene3D" id="3.40.50.1820">
    <property type="entry name" value="alpha/beta hydrolase"/>
    <property type="match status" value="1"/>
</dbReference>
<feature type="region of interest" description="Disordered" evidence="1">
    <location>
        <begin position="501"/>
        <end position="527"/>
    </location>
</feature>
<dbReference type="InterPro" id="IPR050266">
    <property type="entry name" value="AB_hydrolase_sf"/>
</dbReference>
<accession>A0A3Q9V152</accession>
<dbReference type="GO" id="GO:0016020">
    <property type="term" value="C:membrane"/>
    <property type="evidence" value="ECO:0007669"/>
    <property type="project" value="TreeGrafter"/>
</dbReference>
<name>A0A3Q9V152_9MICO</name>
<dbReference type="InterPro" id="IPR000639">
    <property type="entry name" value="Epox_hydrolase-like"/>
</dbReference>
<dbReference type="Pfam" id="PF12697">
    <property type="entry name" value="Abhydrolase_6"/>
    <property type="match status" value="1"/>
</dbReference>
<proteinExistence type="predicted"/>
<sequence>MQRAYQRSRMSAWCCTAVAWHERGPAASGNAGSRAVVAWRPDAAARAPPRCDRTCMPTTASRPTIFALHGLGLSGRLFDPLARELADTAEVVAIDLPGYGDARDAGDTSLDAMTSAVIRTIREHGASRWLLVGHSMGGKVASLVAARTLSGRSGLFGLAGVVLLAGSPLSPEPMPEEKRSEMLGWVADGPLDAEHARTFLEQNIGGALPAAEDRQALADLLRSSPAAWRDWLETGSREDRTDVADLLSALPALLIAGGEDGDLGADGQRATNARSYPRARLLELPGAGHLLPIERPVEVAAAIRAFWTDEAGTGPAVPADVAETIRSSRTTSRIRALFAERLLADDPAYAPKALTPAQLTTLRAVADRVVPQDSGDSAAPGRIDLAARVDAQLAAGRGDGWRNADLPSDPEAYRLGLDALAGVDDLSPEEQDARLEALGTEPLGAFSAEQAKAWFEDCRNDLVRQWLAHPASLARIGFDGYATGGDVLPLLGFTALGADAHDTWEPGTREPGTGEPSTPQTSTRNPR</sequence>
<gene>
    <name evidence="3" type="ORF">C1I64_19065</name>
</gene>
<feature type="domain" description="AB hydrolase-1" evidence="2">
    <location>
        <begin position="67"/>
        <end position="302"/>
    </location>
</feature>
<dbReference type="Proteomes" id="UP000285317">
    <property type="component" value="Chromosome"/>
</dbReference>
<dbReference type="InterPro" id="IPR029058">
    <property type="entry name" value="AB_hydrolase_fold"/>
</dbReference>
<dbReference type="PRINTS" id="PR00412">
    <property type="entry name" value="EPOXHYDRLASE"/>
</dbReference>
<dbReference type="EMBL" id="CP028137">
    <property type="protein sequence ID" value="AZZ53922.1"/>
    <property type="molecule type" value="Genomic_DNA"/>
</dbReference>
<evidence type="ECO:0000259" key="2">
    <source>
        <dbReference type="Pfam" id="PF12697"/>
    </source>
</evidence>
<feature type="compositionally biased region" description="Polar residues" evidence="1">
    <location>
        <begin position="515"/>
        <end position="527"/>
    </location>
</feature>
<dbReference type="InterPro" id="IPR000073">
    <property type="entry name" value="AB_hydrolase_1"/>
</dbReference>
<evidence type="ECO:0000313" key="3">
    <source>
        <dbReference type="EMBL" id="AZZ53922.1"/>
    </source>
</evidence>
<reference evidence="3 4" key="1">
    <citation type="submission" date="2018-03" db="EMBL/GenBank/DDBJ databases">
        <title>Bacteriophage NCPPB3778 and a type I-E CRISPR drive the evolution of the US Biological Select Agent, Rathayibacter toxicus.</title>
        <authorList>
            <person name="Davis E.W.II."/>
            <person name="Tabima J.F."/>
            <person name="Weisberg A.J."/>
            <person name="Dantas Lopes L."/>
            <person name="Wiseman M.S."/>
            <person name="Wiseman M.S."/>
            <person name="Pupko T."/>
            <person name="Belcher M.S."/>
            <person name="Sechler A.J."/>
            <person name="Tancos M.A."/>
            <person name="Schroeder B.K."/>
            <person name="Murray T.D."/>
            <person name="Luster D.G."/>
            <person name="Schneider W.L."/>
            <person name="Rogers E."/>
            <person name="Andreote F.D."/>
            <person name="Grunwald N.J."/>
            <person name="Putnam M.L."/>
            <person name="Chang J.H."/>
        </authorList>
    </citation>
    <scope>NUCLEOTIDE SEQUENCE [LARGE SCALE GENOMIC DNA]</scope>
    <source>
        <strain evidence="3 4">DSM 15932</strain>
    </source>
</reference>
<dbReference type="Pfam" id="PF13618">
    <property type="entry name" value="Gluconate_2-dh3"/>
    <property type="match status" value="1"/>
</dbReference>
<dbReference type="SUPFAM" id="SSF53474">
    <property type="entry name" value="alpha/beta-Hydrolases"/>
    <property type="match status" value="1"/>
</dbReference>
<dbReference type="KEGG" id="rfs:C1I64_19065"/>
<evidence type="ECO:0000256" key="1">
    <source>
        <dbReference type="SAM" id="MobiDB-lite"/>
    </source>
</evidence>
<dbReference type="PANTHER" id="PTHR43798:SF5">
    <property type="entry name" value="MONOACYLGLYCEROL LIPASE ABHD6"/>
    <property type="match status" value="1"/>
</dbReference>
<dbReference type="PANTHER" id="PTHR43798">
    <property type="entry name" value="MONOACYLGLYCEROL LIPASE"/>
    <property type="match status" value="1"/>
</dbReference>
<protein>
    <recommendedName>
        <fullName evidence="2">AB hydrolase-1 domain-containing protein</fullName>
    </recommendedName>
</protein>
<evidence type="ECO:0000313" key="4">
    <source>
        <dbReference type="Proteomes" id="UP000285317"/>
    </source>
</evidence>
<organism evidence="3 4">
    <name type="scientific">Rathayibacter festucae DSM 15932</name>
    <dbReference type="NCBI Taxonomy" id="1328866"/>
    <lineage>
        <taxon>Bacteria</taxon>
        <taxon>Bacillati</taxon>
        <taxon>Actinomycetota</taxon>
        <taxon>Actinomycetes</taxon>
        <taxon>Micrococcales</taxon>
        <taxon>Microbacteriaceae</taxon>
        <taxon>Rathayibacter</taxon>
    </lineage>
</organism>